<evidence type="ECO:0000313" key="2">
    <source>
        <dbReference type="Proteomes" id="UP001380953"/>
    </source>
</evidence>
<reference evidence="1" key="1">
    <citation type="submission" date="2024-03" db="EMBL/GenBank/DDBJ databases">
        <title>Whole genome sequecning of epiphytes from Marcgravia umbellata leaves.</title>
        <authorList>
            <person name="Kumar G."/>
            <person name="Savka M.A."/>
        </authorList>
    </citation>
    <scope>NUCLEOTIDE SEQUENCE</scope>
    <source>
        <strain evidence="1">RIT_BL5</strain>
    </source>
</reference>
<comment type="caution">
    <text evidence="1">The sequence shown here is derived from an EMBL/GenBank/DDBJ whole genome shotgun (WGS) entry which is preliminary data.</text>
</comment>
<dbReference type="EMBL" id="JBBKAR010000046">
    <property type="protein sequence ID" value="MEJ8305875.1"/>
    <property type="molecule type" value="Genomic_DNA"/>
</dbReference>
<proteinExistence type="predicted"/>
<dbReference type="Proteomes" id="UP001380953">
    <property type="component" value="Unassembled WGS sequence"/>
</dbReference>
<sequence>MKSRFKPAVFGMAMVVGLTGLGAGSALAAPSTSELDWKYDVPYGYDLGSSFAEGIFAGDNLYVYNRGTSDNVVIQAFDQDQGDKENWGYDFKGTAKGLTSGDSITYDQEGNSYFLRKKAGDKQYKLEAVDANGKLKWSNPVPGEGGKSIVPDSVIAKSVVGESGKQLHVLGNGDIVVSHQTFPKTGEVYQTFYTFGKDGKVKSTKKIKGSEFGSKGGALVFLPDDKLINTASKFQLFKSLNDLKKPIVEYTLPKWTSIDLGFANSDSIHSIFSFGGGETLIGFRVDDYSQTSQKPGGSDEIDISNLKTSKSLILFDAKGQKTWERNLAKNAVVLPTANGFVLQTGNKLELYGKDNKLKTSKTLEGSALKLSQAENTDEIVVTDAKAGTFLSLNPKDLSVKYELDLSETAAVKSTYAFLYEGAGELYVHAVDDNVNKTVSHYSLK</sequence>
<protein>
    <submittedName>
        <fullName evidence="1">Uncharacterized protein</fullName>
    </submittedName>
</protein>
<evidence type="ECO:0000313" key="1">
    <source>
        <dbReference type="EMBL" id="MEJ8305875.1"/>
    </source>
</evidence>
<accession>A0ACC6PG56</accession>
<keyword evidence="2" id="KW-1185">Reference proteome</keyword>
<name>A0ACC6PG56_9BACL</name>
<gene>
    <name evidence="1" type="ORF">WKI47_18345</name>
</gene>
<organism evidence="1 2">
    <name type="scientific">Saccharibacillus sacchari</name>
    <dbReference type="NCBI Taxonomy" id="456493"/>
    <lineage>
        <taxon>Bacteria</taxon>
        <taxon>Bacillati</taxon>
        <taxon>Bacillota</taxon>
        <taxon>Bacilli</taxon>
        <taxon>Bacillales</taxon>
        <taxon>Paenibacillaceae</taxon>
        <taxon>Saccharibacillus</taxon>
    </lineage>
</organism>